<protein>
    <submittedName>
        <fullName evidence="1">Uncharacterized protein</fullName>
    </submittedName>
</protein>
<dbReference type="KEGG" id="hsr:HSBAA_65180"/>
<evidence type="ECO:0000313" key="2">
    <source>
        <dbReference type="Proteomes" id="UP000320231"/>
    </source>
</evidence>
<dbReference type="GO" id="GO:0051537">
    <property type="term" value="F:2 iron, 2 sulfur cluster binding"/>
    <property type="evidence" value="ECO:0007669"/>
    <property type="project" value="UniProtKB-KW"/>
</dbReference>
<dbReference type="Gene3D" id="2.102.10.10">
    <property type="entry name" value="Rieske [2Fe-2S] iron-sulphur domain"/>
    <property type="match status" value="1"/>
</dbReference>
<dbReference type="AlphaFoldDB" id="A0A455UFY7"/>
<dbReference type="SUPFAM" id="SSF50022">
    <property type="entry name" value="ISP domain"/>
    <property type="match status" value="1"/>
</dbReference>
<evidence type="ECO:0000313" key="1">
    <source>
        <dbReference type="EMBL" id="BBI65212.1"/>
    </source>
</evidence>
<dbReference type="Proteomes" id="UP000320231">
    <property type="component" value="Chromosome"/>
</dbReference>
<dbReference type="InterPro" id="IPR036922">
    <property type="entry name" value="Rieske_2Fe-2S_sf"/>
</dbReference>
<gene>
    <name evidence="1" type="ORF">HSBAA_65180</name>
</gene>
<dbReference type="EMBL" id="AP019514">
    <property type="protein sequence ID" value="BBI65212.1"/>
    <property type="molecule type" value="Genomic_DNA"/>
</dbReference>
<proteinExistence type="predicted"/>
<sequence>MTQQAPFPLNTWYVACTPEELTEKPLGRTICNKQLVFFRGDENRVAAVEDFALTVAPRFPWDLCVMASWFAATMALK</sequence>
<organism evidence="1 2">
    <name type="scientific">Vreelandella sulfidaeris</name>
    <dbReference type="NCBI Taxonomy" id="115553"/>
    <lineage>
        <taxon>Bacteria</taxon>
        <taxon>Pseudomonadati</taxon>
        <taxon>Pseudomonadota</taxon>
        <taxon>Gammaproteobacteria</taxon>
        <taxon>Oceanospirillales</taxon>
        <taxon>Halomonadaceae</taxon>
        <taxon>Vreelandella</taxon>
    </lineage>
</organism>
<name>A0A455UFY7_9GAMM</name>
<reference evidence="1 2" key="1">
    <citation type="journal article" date="2019" name="Microbiol. Resour. Announc.">
        <title>Complete Genome Sequence of Halomonas sulfidaeris Strain Esulfide1 Isolated from a Metal Sulfide Rock at a Depth of 2,200 Meters, Obtained Using Nanopore Sequencing.</title>
        <authorList>
            <person name="Saito M."/>
            <person name="Nishigata A."/>
            <person name="Galipon J."/>
            <person name="Arakawa K."/>
        </authorList>
    </citation>
    <scope>NUCLEOTIDE SEQUENCE [LARGE SCALE GENOMIC DNA]</scope>
    <source>
        <strain evidence="1 2">ATCC BAA-803</strain>
    </source>
</reference>
<accession>A0A455UFY7</accession>
<dbReference type="GO" id="GO:0046872">
    <property type="term" value="F:metal ion binding"/>
    <property type="evidence" value="ECO:0007669"/>
    <property type="project" value="UniProtKB-KW"/>
</dbReference>